<dbReference type="KEGG" id="ttc:FOKN1_1959"/>
<reference evidence="2 3" key="1">
    <citation type="submission" date="2017-05" db="EMBL/GenBank/DDBJ databases">
        <title>Thiocyanate degradation by Thiohalobacter thiocyanaticus FOKN1.</title>
        <authorList>
            <person name="Oshiki M."/>
            <person name="Fukushima T."/>
            <person name="Kawano S."/>
            <person name="Nakagawa J."/>
        </authorList>
    </citation>
    <scope>NUCLEOTIDE SEQUENCE [LARGE SCALE GENOMIC DNA]</scope>
    <source>
        <strain evidence="2 3">FOKN1</strain>
    </source>
</reference>
<dbReference type="AlphaFoldDB" id="A0A1Z4VRS9"/>
<dbReference type="InterPro" id="IPR000361">
    <property type="entry name" value="ATAP_core_dom"/>
</dbReference>
<dbReference type="SUPFAM" id="SSF89360">
    <property type="entry name" value="HesB-like domain"/>
    <property type="match status" value="1"/>
</dbReference>
<protein>
    <submittedName>
        <fullName evidence="2">Sulfur oxidation protein DsrR</fullName>
    </submittedName>
</protein>
<dbReference type="Proteomes" id="UP000218765">
    <property type="component" value="Chromosome"/>
</dbReference>
<dbReference type="Gene3D" id="2.60.300.12">
    <property type="entry name" value="HesB-like domain"/>
    <property type="match status" value="1"/>
</dbReference>
<gene>
    <name evidence="2" type="ORF">FOKN1_1959</name>
</gene>
<evidence type="ECO:0000313" key="3">
    <source>
        <dbReference type="Proteomes" id="UP000218765"/>
    </source>
</evidence>
<accession>A0A1Z4VRS9</accession>
<evidence type="ECO:0000259" key="1">
    <source>
        <dbReference type="Pfam" id="PF01521"/>
    </source>
</evidence>
<dbReference type="RefSeq" id="WP_096366439.1">
    <property type="nucleotide sequence ID" value="NZ_AP018052.1"/>
</dbReference>
<sequence>MITITPAAAKQIRESAKQSRMEGMALRIAADRQSDGSIHYGMGFDDLNRDDDTRYTAEGIELVIAPTSRALLDGTVVDFVEIEPGQFEFIFMNPNDANYKPPEDAG</sequence>
<organism evidence="2 3">
    <name type="scientific">Thiohalobacter thiocyanaticus</name>
    <dbReference type="NCBI Taxonomy" id="585455"/>
    <lineage>
        <taxon>Bacteria</taxon>
        <taxon>Pseudomonadati</taxon>
        <taxon>Pseudomonadota</taxon>
        <taxon>Gammaproteobacteria</taxon>
        <taxon>Thiohalobacterales</taxon>
        <taxon>Thiohalobacteraceae</taxon>
        <taxon>Thiohalobacter</taxon>
    </lineage>
</organism>
<feature type="domain" description="Core" evidence="1">
    <location>
        <begin position="2"/>
        <end position="95"/>
    </location>
</feature>
<dbReference type="OrthoDB" id="9795497at2"/>
<evidence type="ECO:0000313" key="2">
    <source>
        <dbReference type="EMBL" id="BAZ94339.1"/>
    </source>
</evidence>
<dbReference type="Pfam" id="PF01521">
    <property type="entry name" value="Fe-S_biosyn"/>
    <property type="match status" value="1"/>
</dbReference>
<dbReference type="EMBL" id="AP018052">
    <property type="protein sequence ID" value="BAZ94339.1"/>
    <property type="molecule type" value="Genomic_DNA"/>
</dbReference>
<dbReference type="InterPro" id="IPR035903">
    <property type="entry name" value="HesB-like_dom_sf"/>
</dbReference>
<name>A0A1Z4VRS9_9GAMM</name>
<proteinExistence type="predicted"/>
<keyword evidence="3" id="KW-1185">Reference proteome</keyword>